<comment type="caution">
    <text evidence="7">The sequence shown here is derived from an EMBL/GenBank/DDBJ whole genome shotgun (WGS) entry which is preliminary data.</text>
</comment>
<keyword evidence="3" id="KW-0732">Signal</keyword>
<dbReference type="Pfam" id="PF09084">
    <property type="entry name" value="NMT1"/>
    <property type="match status" value="1"/>
</dbReference>
<feature type="domain" description="SsuA/THI5-like" evidence="6">
    <location>
        <begin position="166"/>
        <end position="357"/>
    </location>
</feature>
<dbReference type="EMBL" id="REFZ01000004">
    <property type="protein sequence ID" value="RQH01305.1"/>
    <property type="molecule type" value="Genomic_DNA"/>
</dbReference>
<gene>
    <name evidence="7" type="ORF">EA472_07580</name>
</gene>
<dbReference type="SUPFAM" id="SSF53850">
    <property type="entry name" value="Periplasmic binding protein-like II"/>
    <property type="match status" value="1"/>
</dbReference>
<evidence type="ECO:0000313" key="7">
    <source>
        <dbReference type="EMBL" id="RQH01305.1"/>
    </source>
</evidence>
<accession>A0A3N6MJ77</accession>
<comment type="similarity">
    <text evidence="2">Belongs to the bacterial solute-binding protein SsuA/TauA family.</text>
</comment>
<dbReference type="AlphaFoldDB" id="A0A3N6MJ77"/>
<reference evidence="7 8" key="1">
    <citation type="submission" date="2018-10" db="EMBL/GenBank/DDBJ databases">
        <title>Natrarchaeobius chitinivorans gen. nov., sp. nov., and Natrarchaeobius haloalkaliphilus sp. nov., alkaliphilic, chitin-utilizing haloarchaea from hypersaline alkaline lakes.</title>
        <authorList>
            <person name="Sorokin D.Y."/>
            <person name="Elcheninov A.G."/>
            <person name="Kostrikina N.A."/>
            <person name="Bale N.J."/>
            <person name="Sinninghe Damste J.S."/>
            <person name="Khijniak T.V."/>
            <person name="Kublanov I.V."/>
            <person name="Toshchakov S.V."/>
        </authorList>
    </citation>
    <scope>NUCLEOTIDE SEQUENCE [LARGE SCALE GENOMIC DNA]</scope>
    <source>
        <strain evidence="7 8">AArcht7</strain>
    </source>
</reference>
<organism evidence="7 8">
    <name type="scientific">Natrarchaeobius chitinivorans</name>
    <dbReference type="NCBI Taxonomy" id="1679083"/>
    <lineage>
        <taxon>Archaea</taxon>
        <taxon>Methanobacteriati</taxon>
        <taxon>Methanobacteriota</taxon>
        <taxon>Stenosarchaea group</taxon>
        <taxon>Halobacteria</taxon>
        <taxon>Halobacteriales</taxon>
        <taxon>Natrialbaceae</taxon>
        <taxon>Natrarchaeobius</taxon>
    </lineage>
</organism>
<dbReference type="PANTHER" id="PTHR30024">
    <property type="entry name" value="ALIPHATIC SULFONATES-BINDING PROTEIN-RELATED"/>
    <property type="match status" value="1"/>
</dbReference>
<evidence type="ECO:0000256" key="5">
    <source>
        <dbReference type="SAM" id="Phobius"/>
    </source>
</evidence>
<dbReference type="InterPro" id="IPR015168">
    <property type="entry name" value="SsuA/THI5"/>
</dbReference>
<evidence type="ECO:0000256" key="4">
    <source>
        <dbReference type="SAM" id="MobiDB-lite"/>
    </source>
</evidence>
<evidence type="ECO:0000313" key="8">
    <source>
        <dbReference type="Proteomes" id="UP000281431"/>
    </source>
</evidence>
<comment type="subcellular location">
    <subcellularLocation>
        <location evidence="1">Periplasm</location>
    </subcellularLocation>
</comment>
<keyword evidence="5" id="KW-1133">Transmembrane helix</keyword>
<dbReference type="PANTHER" id="PTHR30024:SF47">
    <property type="entry name" value="TAURINE-BINDING PERIPLASMIC PROTEIN"/>
    <property type="match status" value="1"/>
</dbReference>
<sequence length="437" mass="48776">MWGFYQTYSDDHSRLVENTMYIIYSIKIVSFDICFYSFFFQCILQFLFEFFHYTVLQIDKTFIIPCGSLVNMVKDGNVVGGDKGFRIDRRSVLSITGTSAFVGLAGCAGGDNGESDDTTDDTTDDATDDTQQTDDVLPDTLVIGNPSPAYSSANIPAFSAFSDRMEERGVSVDVEVFNDFTAVIASLMTEDIHFGFMEPVTLINSHLEGFPVVSFMELAQRITQVVVSQPEIEDWEELRGETLLAHAPQSFSALALQLAVEENLGSVDAVDYSYVAGTPNRFSAMEAGEALATTVFPSAGMEAEEQGIGRVLYDPNEHLEPMTMSQWGVLEEQLDNHPEMYQIIVDDMLEAYRDMYESDPRSIAENALDSPAGFPDYSVDVWADTIDWATELDMWPTDLSNMLTDEKMQATMDIAIQTDLLEESVPTEDIVDHRFLE</sequence>
<keyword evidence="5" id="KW-0472">Membrane</keyword>
<keyword evidence="8" id="KW-1185">Reference proteome</keyword>
<feature type="transmembrane region" description="Helical" evidence="5">
    <location>
        <begin position="21"/>
        <end position="48"/>
    </location>
</feature>
<feature type="compositionally biased region" description="Acidic residues" evidence="4">
    <location>
        <begin position="113"/>
        <end position="132"/>
    </location>
</feature>
<feature type="region of interest" description="Disordered" evidence="4">
    <location>
        <begin position="111"/>
        <end position="134"/>
    </location>
</feature>
<evidence type="ECO:0000259" key="6">
    <source>
        <dbReference type="Pfam" id="PF09084"/>
    </source>
</evidence>
<dbReference type="Proteomes" id="UP000281431">
    <property type="component" value="Unassembled WGS sequence"/>
</dbReference>
<evidence type="ECO:0000256" key="1">
    <source>
        <dbReference type="ARBA" id="ARBA00004418"/>
    </source>
</evidence>
<dbReference type="Gene3D" id="3.40.190.10">
    <property type="entry name" value="Periplasmic binding protein-like II"/>
    <property type="match status" value="2"/>
</dbReference>
<dbReference type="GO" id="GO:0042597">
    <property type="term" value="C:periplasmic space"/>
    <property type="evidence" value="ECO:0007669"/>
    <property type="project" value="UniProtKB-SubCell"/>
</dbReference>
<protein>
    <submittedName>
        <fullName evidence="7">ABC transporter substrate-binding protein</fullName>
    </submittedName>
</protein>
<evidence type="ECO:0000256" key="3">
    <source>
        <dbReference type="ARBA" id="ARBA00022729"/>
    </source>
</evidence>
<evidence type="ECO:0000256" key="2">
    <source>
        <dbReference type="ARBA" id="ARBA00010742"/>
    </source>
</evidence>
<proteinExistence type="inferred from homology"/>
<keyword evidence="5" id="KW-0812">Transmembrane</keyword>
<name>A0A3N6MJ77_NATCH</name>